<dbReference type="Proteomes" id="UP000735302">
    <property type="component" value="Unassembled WGS sequence"/>
</dbReference>
<dbReference type="SUPFAM" id="SSF50494">
    <property type="entry name" value="Trypsin-like serine proteases"/>
    <property type="match status" value="1"/>
</dbReference>
<evidence type="ECO:0008006" key="3">
    <source>
        <dbReference type="Google" id="ProtNLM"/>
    </source>
</evidence>
<protein>
    <recommendedName>
        <fullName evidence="3">Peptidase S1 domain-containing protein</fullName>
    </recommendedName>
</protein>
<dbReference type="EMBL" id="BLXT01003749">
    <property type="protein sequence ID" value="GFO05619.1"/>
    <property type="molecule type" value="Genomic_DNA"/>
</dbReference>
<evidence type="ECO:0000313" key="1">
    <source>
        <dbReference type="EMBL" id="GFO05619.1"/>
    </source>
</evidence>
<proteinExistence type="predicted"/>
<keyword evidence="2" id="KW-1185">Reference proteome</keyword>
<accession>A0AAV4AGR2</accession>
<organism evidence="1 2">
    <name type="scientific">Plakobranchus ocellatus</name>
    <dbReference type="NCBI Taxonomy" id="259542"/>
    <lineage>
        <taxon>Eukaryota</taxon>
        <taxon>Metazoa</taxon>
        <taxon>Spiralia</taxon>
        <taxon>Lophotrochozoa</taxon>
        <taxon>Mollusca</taxon>
        <taxon>Gastropoda</taxon>
        <taxon>Heterobranchia</taxon>
        <taxon>Euthyneura</taxon>
        <taxon>Panpulmonata</taxon>
        <taxon>Sacoglossa</taxon>
        <taxon>Placobranchoidea</taxon>
        <taxon>Plakobranchidae</taxon>
        <taxon>Plakobranchus</taxon>
    </lineage>
</organism>
<dbReference type="AlphaFoldDB" id="A0AAV4AGR2"/>
<comment type="caution">
    <text evidence="1">The sequence shown here is derived from an EMBL/GenBank/DDBJ whole genome shotgun (WGS) entry which is preliminary data.</text>
</comment>
<reference evidence="1 2" key="1">
    <citation type="journal article" date="2021" name="Elife">
        <title>Chloroplast acquisition without the gene transfer in kleptoplastic sea slugs, Plakobranchus ocellatus.</title>
        <authorList>
            <person name="Maeda T."/>
            <person name="Takahashi S."/>
            <person name="Yoshida T."/>
            <person name="Shimamura S."/>
            <person name="Takaki Y."/>
            <person name="Nagai Y."/>
            <person name="Toyoda A."/>
            <person name="Suzuki Y."/>
            <person name="Arimoto A."/>
            <person name="Ishii H."/>
            <person name="Satoh N."/>
            <person name="Nishiyama T."/>
            <person name="Hasebe M."/>
            <person name="Maruyama T."/>
            <person name="Minagawa J."/>
            <person name="Obokata J."/>
            <person name="Shigenobu S."/>
        </authorList>
    </citation>
    <scope>NUCLEOTIDE SEQUENCE [LARGE SCALE GENOMIC DNA]</scope>
</reference>
<sequence length="408" mass="44740">MWTSDRHKYGYDVGRDVVKGTVTDSLISQVGKNSLMEQQDQDSACGNASSEDFYGCDVLGSGPEAEESESNWRECKYHPGHENFIPVSQFGLMNLPEEYRDQSVVDTVQAVADLTVKLVVRHSAAVKRKEFAVVCYSPRGGENSVHVGSGWVVDAKEGFGVCSGCAECTSTSFSTSTESPAESKGKWYEVYVATVVHAVYNEDEAKATEVQLFYGDKDCQREKSVKSLFGAYIKEHSTSDYSCLFVCKTHDESLVRELKGRIGRMRGMIVKGGGEEKDVLSWCEPYINTQNNLCVMVSHPHGQPKMVTLGKRKHVCDIKPGKRSIERLRLCSMKHPLYYTTDSCPGCSGAPVFMPTCVETRSIVPGGGNAAFVKAMVVRPHSFGDLYKGIGCGGGMPPLEVPRLIGLC</sequence>
<gene>
    <name evidence="1" type="ORF">PoB_003212400</name>
</gene>
<dbReference type="InterPro" id="IPR009003">
    <property type="entry name" value="Peptidase_S1_PA"/>
</dbReference>
<evidence type="ECO:0000313" key="2">
    <source>
        <dbReference type="Proteomes" id="UP000735302"/>
    </source>
</evidence>
<name>A0AAV4AGR2_9GAST</name>